<dbReference type="InterPro" id="IPR013087">
    <property type="entry name" value="Znf_C2H2_type"/>
</dbReference>
<dbReference type="Proteomes" id="UP000492821">
    <property type="component" value="Unassembled WGS sequence"/>
</dbReference>
<proteinExistence type="predicted"/>
<keyword evidence="3" id="KW-1185">Reference proteome</keyword>
<feature type="compositionally biased region" description="Basic residues" evidence="1">
    <location>
        <begin position="401"/>
        <end position="410"/>
    </location>
</feature>
<protein>
    <submittedName>
        <fullName evidence="4">C2H2-type domain-containing protein</fullName>
    </submittedName>
</protein>
<feature type="region of interest" description="Disordered" evidence="1">
    <location>
        <begin position="315"/>
        <end position="619"/>
    </location>
</feature>
<evidence type="ECO:0000259" key="2">
    <source>
        <dbReference type="PROSITE" id="PS00028"/>
    </source>
</evidence>
<evidence type="ECO:0000256" key="1">
    <source>
        <dbReference type="SAM" id="MobiDB-lite"/>
    </source>
</evidence>
<feature type="compositionally biased region" description="Polar residues" evidence="1">
    <location>
        <begin position="434"/>
        <end position="447"/>
    </location>
</feature>
<name>A0A7E4VFI4_PANRE</name>
<feature type="compositionally biased region" description="Polar residues" evidence="1">
    <location>
        <begin position="678"/>
        <end position="687"/>
    </location>
</feature>
<feature type="compositionally biased region" description="Basic and acidic residues" evidence="1">
    <location>
        <begin position="315"/>
        <end position="336"/>
    </location>
</feature>
<dbReference type="InterPro" id="IPR039149">
    <property type="entry name" value="ZNF800"/>
</dbReference>
<sequence length="1015" mass="111650">MASSAGDDPAGQCLTMPTGGLGAETIAKAFADGTDEVKDLLKNEAEIIIECRYCRNLYRSIPNFLSHKRQYCRTVCRNALASDILAKQVEEFGDQILNDKASPPQSTKKGAGQSRRNIAAMFQKKVQSTIIVPDEYNKIELHTLPNISRAIPQTSFFDGQQWIVKQNKNMAVKERLDTDDRSILIMPQDTNVSQRAGDMTLRRRKLVDVQEKEMTGRELIVLDYIPANIRHHINPASCTCNYEGCTTTKPFESLLSLAYHLTVKHNRPLTEKETVQMRRGREGMYLCFLCSTTHGTSEKLLSHLKKEHAEVLAAHEDYRSKQRSEMPVRSRRRAEAQRSMSPEFNNDSLSGDEDNEEELPIEDPVEEVRHRTPPPSTSKPKSRVGSAKKSAAKNTPPARTLPKRTPKRRRLDYGETISSSSSQNMPKLVEMEPDSSSQKSSTPTVNTLAEVARRLSSKNPPSSTTSESPEPSAAPAVVVKEEPISGITEGIGDEEPPATPQPKRKRREKSNSRLTDTRSPSADGDLAIRRSQRTHRRRPLHFDEYATTEREFRAVSTTAATKGATKRQRVETPPTAAPKALLSLRREPYEASDDESSQDIKPFEGAPPHRAPVPTATAANAPVLPKMEIPVSSAIAKTRQALTASIRKARTTAPNTPSKARYGGAGVDDLEAWVMPTEDSNSGTESVPFTPRAQEAREVVTKGSSRRKQRMDISDDGNNDLTVISSPEDDDDQPNRPEDLAALPIILTPADETIFFQALKPRFKEGSDGNHQCSECGNVLLSQADGRKHMMNHVRAVRFRCALCDSGAFYIEAMRDHLINRHCPGLHMASQFCSLGVPCMTPRNADGLTKIVCPEQPGKFMFTSGKIVTTDNPKPHRPDPKAEENILGPSLPPRLSPSKSLGILNHRSPMKNFGTHVFQPTHQPAFSTATDNASTSRPSITLKPTVSSGRSVTPLKIVARKPTSDEPSSSRATFTILKRPQVTAAPSSEVKPPPPPPAVAPVAPTSAPVVTSAQN</sequence>
<dbReference type="PANTHER" id="PTHR21020">
    <property type="entry name" value="ZINC FINGER PROTEIN 800"/>
    <property type="match status" value="1"/>
</dbReference>
<feature type="compositionally biased region" description="Basic residues" evidence="1">
    <location>
        <begin position="530"/>
        <end position="539"/>
    </location>
</feature>
<feature type="compositionally biased region" description="Polar residues" evidence="1">
    <location>
        <begin position="416"/>
        <end position="425"/>
    </location>
</feature>
<dbReference type="PANTHER" id="PTHR21020:SF0">
    <property type="entry name" value="ZINC FINGER PROTEIN 800"/>
    <property type="match status" value="1"/>
</dbReference>
<dbReference type="SMART" id="SM00355">
    <property type="entry name" value="ZnF_C2H2"/>
    <property type="match status" value="5"/>
</dbReference>
<feature type="compositionally biased region" description="Basic and acidic residues" evidence="1">
    <location>
        <begin position="540"/>
        <end position="553"/>
    </location>
</feature>
<accession>A0A7E4VFI4</accession>
<evidence type="ECO:0000313" key="4">
    <source>
        <dbReference type="WBParaSite" id="Pan_g19878.t1"/>
    </source>
</evidence>
<feature type="compositionally biased region" description="Low complexity" evidence="1">
    <location>
        <begin position="1000"/>
        <end position="1015"/>
    </location>
</feature>
<feature type="compositionally biased region" description="Acidic residues" evidence="1">
    <location>
        <begin position="350"/>
        <end position="365"/>
    </location>
</feature>
<feature type="domain" description="C2H2-type" evidence="2">
    <location>
        <begin position="773"/>
        <end position="793"/>
    </location>
</feature>
<feature type="compositionally biased region" description="Low complexity" evidence="1">
    <location>
        <begin position="457"/>
        <end position="478"/>
    </location>
</feature>
<feature type="compositionally biased region" description="Polar residues" evidence="1">
    <location>
        <begin position="338"/>
        <end position="349"/>
    </location>
</feature>
<feature type="region of interest" description="Disordered" evidence="1">
    <location>
        <begin position="677"/>
        <end position="738"/>
    </location>
</feature>
<organism evidence="3 4">
    <name type="scientific">Panagrellus redivivus</name>
    <name type="common">Microworm</name>
    <dbReference type="NCBI Taxonomy" id="6233"/>
    <lineage>
        <taxon>Eukaryota</taxon>
        <taxon>Metazoa</taxon>
        <taxon>Ecdysozoa</taxon>
        <taxon>Nematoda</taxon>
        <taxon>Chromadorea</taxon>
        <taxon>Rhabditida</taxon>
        <taxon>Tylenchina</taxon>
        <taxon>Panagrolaimomorpha</taxon>
        <taxon>Panagrolaimoidea</taxon>
        <taxon>Panagrolaimidae</taxon>
        <taxon>Panagrellus</taxon>
    </lineage>
</organism>
<reference evidence="4" key="2">
    <citation type="submission" date="2020-10" db="UniProtKB">
        <authorList>
            <consortium name="WormBaseParasite"/>
        </authorList>
    </citation>
    <scope>IDENTIFICATION</scope>
</reference>
<feature type="region of interest" description="Disordered" evidence="1">
    <location>
        <begin position="922"/>
        <end position="1015"/>
    </location>
</feature>
<feature type="region of interest" description="Disordered" evidence="1">
    <location>
        <begin position="865"/>
        <end position="899"/>
    </location>
</feature>
<feature type="compositionally biased region" description="Basic and acidic residues" evidence="1">
    <location>
        <begin position="873"/>
        <end position="884"/>
    </location>
</feature>
<feature type="compositionally biased region" description="Polar residues" evidence="1">
    <location>
        <begin position="922"/>
        <end position="951"/>
    </location>
</feature>
<reference evidence="3" key="1">
    <citation type="journal article" date="2013" name="Genetics">
        <title>The draft genome and transcriptome of Panagrellus redivivus are shaped by the harsh demands of a free-living lifestyle.</title>
        <authorList>
            <person name="Srinivasan J."/>
            <person name="Dillman A.R."/>
            <person name="Macchietto M.G."/>
            <person name="Heikkinen L."/>
            <person name="Lakso M."/>
            <person name="Fracchia K.M."/>
            <person name="Antoshechkin I."/>
            <person name="Mortazavi A."/>
            <person name="Wong G."/>
            <person name="Sternberg P.W."/>
        </authorList>
    </citation>
    <scope>NUCLEOTIDE SEQUENCE [LARGE SCALE GENOMIC DNA]</scope>
    <source>
        <strain evidence="3">MT8872</strain>
    </source>
</reference>
<dbReference type="PROSITE" id="PS00028">
    <property type="entry name" value="ZINC_FINGER_C2H2_1"/>
    <property type="match status" value="1"/>
</dbReference>
<dbReference type="AlphaFoldDB" id="A0A7E4VFI4"/>
<dbReference type="WBParaSite" id="Pan_g19878.t1">
    <property type="protein sequence ID" value="Pan_g19878.t1"/>
    <property type="gene ID" value="Pan_g19878"/>
</dbReference>
<evidence type="ECO:0000313" key="3">
    <source>
        <dbReference type="Proteomes" id="UP000492821"/>
    </source>
</evidence>